<keyword evidence="2" id="KW-1185">Reference proteome</keyword>
<sequence length="302" mass="35142">MNKKIKSNIVTRRVPFEFPDDIHPHWTPDRPEFAHMWNGLSLTMPYLEPYLIRTMREGLKRVDDPAVLADGFAFIAQEGQHYQVHQRFNDMLKNNGYPELAEIEKGMEKYYARLSKKSLAHRMAYSAGFESMTLGATRFIIEERSKNFLNADSRVASFWLWHMVEETEHKNCAYDAYQAACGGYFTRAFGVLHGTWGVFWPGIKAAALMLKKDGLWYNWRSRLNFYKYVASFLKYVLPYIARSMMPGHTPRSEKDSEWVKEWLRSYPSEMTLAEAPLVDTSTPAMPVPKMKFIKTEVNHAVV</sequence>
<evidence type="ECO:0000313" key="1">
    <source>
        <dbReference type="EMBL" id="MEX1663956.1"/>
    </source>
</evidence>
<evidence type="ECO:0000313" key="2">
    <source>
        <dbReference type="Proteomes" id="UP001557484"/>
    </source>
</evidence>
<dbReference type="EMBL" id="JBFRYB010000001">
    <property type="protein sequence ID" value="MEX1663956.1"/>
    <property type="molecule type" value="Genomic_DNA"/>
</dbReference>
<dbReference type="Proteomes" id="UP001557484">
    <property type="component" value="Unassembled WGS sequence"/>
</dbReference>
<proteinExistence type="predicted"/>
<reference evidence="1 2" key="1">
    <citation type="journal article" date="2011" name="Int. J. Syst. Evol. Microbiol.">
        <title>Zhongshania antarctica gen. nov., sp. nov. and Zhongshania guokunii sp. nov., gammaproteobacteria respectively isolated from coastal attached (fast) ice and surface seawater of the Antarctic.</title>
        <authorList>
            <person name="Li H.J."/>
            <person name="Zhang X.Y."/>
            <person name="Chen C.X."/>
            <person name="Zhang Y.J."/>
            <person name="Gao Z.M."/>
            <person name="Yu Y."/>
            <person name="Chen X.L."/>
            <person name="Chen B."/>
            <person name="Zhang Y.Z."/>
        </authorList>
    </citation>
    <scope>NUCLEOTIDE SEQUENCE [LARGE SCALE GENOMIC DNA]</scope>
    <source>
        <strain evidence="1 2">R06B22</strain>
    </source>
</reference>
<protein>
    <submittedName>
        <fullName evidence="1">Metal-dependent hydrolase</fullName>
    </submittedName>
</protein>
<dbReference type="InterPro" id="IPR016516">
    <property type="entry name" value="UCP07580"/>
</dbReference>
<dbReference type="Pfam" id="PF10118">
    <property type="entry name" value="Metal_hydrol"/>
    <property type="match status" value="1"/>
</dbReference>
<accession>A0ABV3TR37</accession>
<dbReference type="RefSeq" id="WP_368374085.1">
    <property type="nucleotide sequence ID" value="NZ_JBFRYB010000001.1"/>
</dbReference>
<dbReference type="PANTHER" id="PTHR39456">
    <property type="entry name" value="METAL-DEPENDENT HYDROLASE"/>
    <property type="match status" value="1"/>
</dbReference>
<comment type="caution">
    <text evidence="1">The sequence shown here is derived from an EMBL/GenBank/DDBJ whole genome shotgun (WGS) entry which is preliminary data.</text>
</comment>
<organism evidence="1 2">
    <name type="scientific">Zhongshania arctica</name>
    <dbReference type="NCBI Taxonomy" id="3238302"/>
    <lineage>
        <taxon>Bacteria</taxon>
        <taxon>Pseudomonadati</taxon>
        <taxon>Pseudomonadota</taxon>
        <taxon>Gammaproteobacteria</taxon>
        <taxon>Cellvibrionales</taxon>
        <taxon>Spongiibacteraceae</taxon>
        <taxon>Zhongshania</taxon>
    </lineage>
</organism>
<dbReference type="GO" id="GO:0016787">
    <property type="term" value="F:hydrolase activity"/>
    <property type="evidence" value="ECO:0007669"/>
    <property type="project" value="UniProtKB-KW"/>
</dbReference>
<keyword evidence="1" id="KW-0378">Hydrolase</keyword>
<name>A0ABV3TR37_9GAMM</name>
<gene>
    <name evidence="1" type="ORF">AB4875_00585</name>
</gene>
<dbReference type="PANTHER" id="PTHR39456:SF1">
    <property type="entry name" value="METAL-DEPENDENT HYDROLASE"/>
    <property type="match status" value="1"/>
</dbReference>